<evidence type="ECO:0000313" key="1">
    <source>
        <dbReference type="EMBL" id="ETD13128.1"/>
    </source>
</evidence>
<dbReference type="HOGENOM" id="CLU_126026_0_0_9"/>
<sequence>MKWTRKRSRNDEKTIVLLVALLSLTACVQSRQESKDSSQSKTEQISKESSTVKNEKGLQFVVGPQYEGKESNVIELGKKLTKEHPELGNKGSLSINYTGATFSSNQQEYAVFLLINKAGFQIDKDFDFSLNWKYDGQFIYQHQRIGYKISDSGALPDQSATILILPISSEQKQIVESMTQEEKMSLEMSDLKVNH</sequence>
<proteinExistence type="predicted"/>
<dbReference type="PROSITE" id="PS51257">
    <property type="entry name" value="PROKAR_LIPOPROTEIN"/>
    <property type="match status" value="1"/>
</dbReference>
<comment type="caution">
    <text evidence="1">The sequence shown here is derived from an EMBL/GenBank/DDBJ whole genome shotgun (WGS) entry which is preliminary data.</text>
</comment>
<dbReference type="OrthoDB" id="2233513at2"/>
<protein>
    <recommendedName>
        <fullName evidence="3">Lipoprotein</fullName>
    </recommendedName>
</protein>
<dbReference type="AlphaFoldDB" id="V8BDE7"/>
<keyword evidence="2" id="KW-1185">Reference proteome</keyword>
<reference evidence="1 2" key="1">
    <citation type="submission" date="2013-10" db="EMBL/GenBank/DDBJ databases">
        <title>The Genome Sequence of Streptococcus parasanguinis CC87K.</title>
        <authorList>
            <consortium name="The Broad Institute Genomics Platform"/>
            <person name="Earl A."/>
            <person name="Allen-Vercoe E."/>
            <person name="Daigneault M."/>
            <person name="Young S.K."/>
            <person name="Zeng Q."/>
            <person name="Gargeya S."/>
            <person name="Fitzgerald M."/>
            <person name="Abouelleil A."/>
            <person name="Alvarado L."/>
            <person name="Chapman S.B."/>
            <person name="Gainer-Dewar J."/>
            <person name="Goldberg J."/>
            <person name="Griggs A."/>
            <person name="Gujja S."/>
            <person name="Hansen M."/>
            <person name="Howarth C."/>
            <person name="Imamovic A."/>
            <person name="Ireland A."/>
            <person name="Larimer J."/>
            <person name="McCowan C."/>
            <person name="Murphy C."/>
            <person name="Pearson M."/>
            <person name="Poon T.W."/>
            <person name="Priest M."/>
            <person name="Roberts A."/>
            <person name="Saif S."/>
            <person name="Shea T."/>
            <person name="Sykes S."/>
            <person name="Wortman J."/>
            <person name="Nusbaum C."/>
            <person name="Birren B."/>
        </authorList>
    </citation>
    <scope>NUCLEOTIDE SEQUENCE [LARGE SCALE GENOMIC DNA]</scope>
    <source>
        <strain evidence="1 2">CC87K</strain>
    </source>
</reference>
<name>V8BDE7_STRPA</name>
<organism evidence="1 2">
    <name type="scientific">Streptococcus parasanguinis CC87K</name>
    <dbReference type="NCBI Taxonomy" id="1073372"/>
    <lineage>
        <taxon>Bacteria</taxon>
        <taxon>Bacillati</taxon>
        <taxon>Bacillota</taxon>
        <taxon>Bacilli</taxon>
        <taxon>Lactobacillales</taxon>
        <taxon>Streptococcaceae</taxon>
        <taxon>Streptococcus</taxon>
    </lineage>
</organism>
<dbReference type="RefSeq" id="WP_023919197.1">
    <property type="nucleotide sequence ID" value="NZ_KI669401.1"/>
</dbReference>
<evidence type="ECO:0000313" key="2">
    <source>
        <dbReference type="Proteomes" id="UP000018716"/>
    </source>
</evidence>
<gene>
    <name evidence="1" type="ORF">HMPREF1195_01262</name>
</gene>
<dbReference type="EMBL" id="AZJD01000004">
    <property type="protein sequence ID" value="ETD13128.1"/>
    <property type="molecule type" value="Genomic_DNA"/>
</dbReference>
<dbReference type="Proteomes" id="UP000018716">
    <property type="component" value="Unassembled WGS sequence"/>
</dbReference>
<dbReference type="PATRIC" id="fig|1073372.3.peg.1301"/>
<evidence type="ECO:0008006" key="3">
    <source>
        <dbReference type="Google" id="ProtNLM"/>
    </source>
</evidence>
<accession>V8BDE7</accession>